<feature type="binding site" evidence="3">
    <location>
        <position position="65"/>
    </location>
    <ligand>
        <name>Cu cation</name>
        <dbReference type="ChEBI" id="CHEBI:23378"/>
    </ligand>
</feature>
<evidence type="ECO:0000313" key="6">
    <source>
        <dbReference type="EMBL" id="GEN23996.1"/>
    </source>
</evidence>
<organism evidence="7 8">
    <name type="scientific">Halomonas cupida</name>
    <dbReference type="NCBI Taxonomy" id="44933"/>
    <lineage>
        <taxon>Bacteria</taxon>
        <taxon>Pseudomonadati</taxon>
        <taxon>Pseudomonadota</taxon>
        <taxon>Gammaproteobacteria</taxon>
        <taxon>Oceanospirillales</taxon>
        <taxon>Halomonadaceae</taxon>
        <taxon>Halomonas</taxon>
    </lineage>
</organism>
<keyword evidence="9" id="KW-1185">Reference proteome</keyword>
<feature type="disulfide bond" description="Redox-active" evidence="4">
    <location>
        <begin position="65"/>
        <end position="69"/>
    </location>
</feature>
<dbReference type="InterPro" id="IPR036249">
    <property type="entry name" value="Thioredoxin-like_sf"/>
</dbReference>
<dbReference type="PANTHER" id="PTHR12151">
    <property type="entry name" value="ELECTRON TRANSPORT PROTIN SCO1/SENC FAMILY MEMBER"/>
    <property type="match status" value="1"/>
</dbReference>
<dbReference type="Gene3D" id="3.40.30.10">
    <property type="entry name" value="Glutaredoxin"/>
    <property type="match status" value="1"/>
</dbReference>
<dbReference type="CDD" id="cd02968">
    <property type="entry name" value="SCO"/>
    <property type="match status" value="1"/>
</dbReference>
<dbReference type="PANTHER" id="PTHR12151:SF25">
    <property type="entry name" value="LINALOOL DEHYDRATASE_ISOMERASE DOMAIN-CONTAINING PROTEIN"/>
    <property type="match status" value="1"/>
</dbReference>
<reference evidence="7 8" key="1">
    <citation type="submission" date="2016-11" db="EMBL/GenBank/DDBJ databases">
        <authorList>
            <person name="Jaros S."/>
            <person name="Januszkiewicz K."/>
            <person name="Wedrychowicz H."/>
        </authorList>
    </citation>
    <scope>NUCLEOTIDE SEQUENCE [LARGE SCALE GENOMIC DNA]</scope>
    <source>
        <strain evidence="7 8">DSM 4740</strain>
    </source>
</reference>
<feature type="binding site" evidence="3">
    <location>
        <position position="69"/>
    </location>
    <ligand>
        <name>Cu cation</name>
        <dbReference type="ChEBI" id="CHEBI:23378"/>
    </ligand>
</feature>
<keyword evidence="3" id="KW-0479">Metal-binding</keyword>
<evidence type="ECO:0000259" key="5">
    <source>
        <dbReference type="PROSITE" id="PS51352"/>
    </source>
</evidence>
<dbReference type="FunFam" id="3.40.30.10:FF:000013">
    <property type="entry name" value="Blast:Protein SCO1 homolog, mitochondrial"/>
    <property type="match status" value="1"/>
</dbReference>
<dbReference type="SUPFAM" id="SSF52833">
    <property type="entry name" value="Thioredoxin-like"/>
    <property type="match status" value="1"/>
</dbReference>
<evidence type="ECO:0000313" key="9">
    <source>
        <dbReference type="Proteomes" id="UP000321726"/>
    </source>
</evidence>
<dbReference type="Proteomes" id="UP000184123">
    <property type="component" value="Unassembled WGS sequence"/>
</dbReference>
<dbReference type="Pfam" id="PF02630">
    <property type="entry name" value="SCO1-SenC"/>
    <property type="match status" value="1"/>
</dbReference>
<dbReference type="InterPro" id="IPR013766">
    <property type="entry name" value="Thioredoxin_domain"/>
</dbReference>
<evidence type="ECO:0000256" key="4">
    <source>
        <dbReference type="PIRSR" id="PIRSR603782-2"/>
    </source>
</evidence>
<dbReference type="InterPro" id="IPR003782">
    <property type="entry name" value="SCO1/SenC"/>
</dbReference>
<evidence type="ECO:0000313" key="7">
    <source>
        <dbReference type="EMBL" id="SHM34911.1"/>
    </source>
</evidence>
<evidence type="ECO:0000256" key="1">
    <source>
        <dbReference type="ARBA" id="ARBA00010996"/>
    </source>
</evidence>
<dbReference type="STRING" id="44933.SAMN05660971_02782"/>
<dbReference type="EMBL" id="FRCA01000007">
    <property type="protein sequence ID" value="SHM34911.1"/>
    <property type="molecule type" value="Genomic_DNA"/>
</dbReference>
<keyword evidence="4" id="KW-1015">Disulfide bond</keyword>
<dbReference type="PROSITE" id="PS51257">
    <property type="entry name" value="PROKAR_LIPOPROTEIN"/>
    <property type="match status" value="1"/>
</dbReference>
<evidence type="ECO:0000313" key="8">
    <source>
        <dbReference type="Proteomes" id="UP000184123"/>
    </source>
</evidence>
<dbReference type="RefSeq" id="WP_073435796.1">
    <property type="nucleotide sequence ID" value="NZ_BJXU01000071.1"/>
</dbReference>
<feature type="domain" description="Thioredoxin" evidence="5">
    <location>
        <begin position="25"/>
        <end position="190"/>
    </location>
</feature>
<dbReference type="AlphaFoldDB" id="A0A1M7I2A2"/>
<evidence type="ECO:0000256" key="2">
    <source>
        <dbReference type="ARBA" id="ARBA00023008"/>
    </source>
</evidence>
<reference evidence="6 9" key="2">
    <citation type="submission" date="2019-07" db="EMBL/GenBank/DDBJ databases">
        <title>Whole genome shotgun sequence of Halomonas cupida NBRC 102219.</title>
        <authorList>
            <person name="Hosoyama A."/>
            <person name="Uohara A."/>
            <person name="Ohji S."/>
            <person name="Ichikawa N."/>
        </authorList>
    </citation>
    <scope>NUCLEOTIDE SEQUENCE [LARGE SCALE GENOMIC DNA]</scope>
    <source>
        <strain evidence="6 9">NBRC 102219</strain>
    </source>
</reference>
<accession>A0A1M7I2A2</accession>
<gene>
    <name evidence="6" type="ORF">HCU01_19450</name>
    <name evidence="7" type="ORF">SAMN05660971_02782</name>
</gene>
<feature type="binding site" evidence="3">
    <location>
        <position position="155"/>
    </location>
    <ligand>
        <name>Cu cation</name>
        <dbReference type="ChEBI" id="CHEBI:23378"/>
    </ligand>
</feature>
<dbReference type="Proteomes" id="UP000321726">
    <property type="component" value="Unassembled WGS sequence"/>
</dbReference>
<name>A0A1M7I2A2_9GAMM</name>
<dbReference type="EMBL" id="BJXU01000071">
    <property type="protein sequence ID" value="GEN23996.1"/>
    <property type="molecule type" value="Genomic_DNA"/>
</dbReference>
<comment type="similarity">
    <text evidence="1">Belongs to the SCO1/2 family.</text>
</comment>
<evidence type="ECO:0000256" key="3">
    <source>
        <dbReference type="PIRSR" id="PIRSR603782-1"/>
    </source>
</evidence>
<proteinExistence type="inferred from homology"/>
<dbReference type="OrthoDB" id="9790194at2"/>
<dbReference type="GO" id="GO:0046872">
    <property type="term" value="F:metal ion binding"/>
    <property type="evidence" value="ECO:0007669"/>
    <property type="project" value="UniProtKB-KW"/>
</dbReference>
<protein>
    <submittedName>
        <fullName evidence="7">Protein SCO1/2</fullName>
    </submittedName>
    <submittedName>
        <fullName evidence="6">SCO1/SenC family protein</fullName>
    </submittedName>
</protein>
<dbReference type="PROSITE" id="PS51352">
    <property type="entry name" value="THIOREDOXIN_2"/>
    <property type="match status" value="1"/>
</dbReference>
<keyword evidence="2 3" id="KW-0186">Copper</keyword>
<sequence length="192" mass="21421">MYKWLAPAVIALGLMGCEDANWHSTDISEAMPPLDFHLIDENGNAVDAEDYQGKTTLLFFGFTHCPDVCPTSLAKLAAATRQIDEDLRDEIQVLFISVDPSRDTPEIMKQYTDVFGPQFIGLTGEKANIDAVTNRYRATYEYGDKDAQGNYDVSHTSAIFAFDHDGNARRLMRESDPMDSMVADLTRLAREG</sequence>